<dbReference type="GO" id="GO:0019706">
    <property type="term" value="F:protein-cysteine S-palmitoyltransferase activity"/>
    <property type="evidence" value="ECO:0007669"/>
    <property type="project" value="UniProtKB-EC"/>
</dbReference>
<evidence type="ECO:0000259" key="11">
    <source>
        <dbReference type="Pfam" id="PF01529"/>
    </source>
</evidence>
<keyword evidence="2 10" id="KW-0808">Transferase</keyword>
<evidence type="ECO:0000256" key="8">
    <source>
        <dbReference type="ARBA" id="ARBA00023315"/>
    </source>
</evidence>
<organism evidence="12 13">
    <name type="scientific">Phlebiopsis gigantea (strain 11061_1 CR5-6)</name>
    <name type="common">White-rot fungus</name>
    <name type="synonym">Peniophora gigantea</name>
    <dbReference type="NCBI Taxonomy" id="745531"/>
    <lineage>
        <taxon>Eukaryota</taxon>
        <taxon>Fungi</taxon>
        <taxon>Dikarya</taxon>
        <taxon>Basidiomycota</taxon>
        <taxon>Agaricomycotina</taxon>
        <taxon>Agaricomycetes</taxon>
        <taxon>Polyporales</taxon>
        <taxon>Phanerochaetaceae</taxon>
        <taxon>Phlebiopsis</taxon>
    </lineage>
</organism>
<dbReference type="InterPro" id="IPR001594">
    <property type="entry name" value="Palmitoyltrfase_DHHC"/>
</dbReference>
<name>A0A0C3S395_PHLG1</name>
<proteinExistence type="inferred from homology"/>
<keyword evidence="3 10" id="KW-0812">Transmembrane</keyword>
<keyword evidence="13" id="KW-1185">Reference proteome</keyword>
<dbReference type="Proteomes" id="UP000053257">
    <property type="component" value="Unassembled WGS sequence"/>
</dbReference>
<dbReference type="GO" id="GO:0016020">
    <property type="term" value="C:membrane"/>
    <property type="evidence" value="ECO:0007669"/>
    <property type="project" value="UniProtKB-SubCell"/>
</dbReference>
<evidence type="ECO:0000256" key="4">
    <source>
        <dbReference type="ARBA" id="ARBA00022989"/>
    </source>
</evidence>
<comment type="domain">
    <text evidence="10">The DHHC domain is required for palmitoyltransferase activity.</text>
</comment>
<keyword evidence="8 10" id="KW-0012">Acyltransferase</keyword>
<dbReference type="InterPro" id="IPR039859">
    <property type="entry name" value="PFA4/ZDH16/20/ERF2-like"/>
</dbReference>
<dbReference type="OrthoDB" id="9909019at2759"/>
<dbReference type="EC" id="2.3.1.225" evidence="10"/>
<keyword evidence="6" id="KW-0564">Palmitate</keyword>
<evidence type="ECO:0000256" key="7">
    <source>
        <dbReference type="ARBA" id="ARBA00023288"/>
    </source>
</evidence>
<evidence type="ECO:0000256" key="5">
    <source>
        <dbReference type="ARBA" id="ARBA00023136"/>
    </source>
</evidence>
<feature type="transmembrane region" description="Helical" evidence="10">
    <location>
        <begin position="217"/>
        <end position="239"/>
    </location>
</feature>
<keyword evidence="5 10" id="KW-0472">Membrane</keyword>
<accession>A0A0C3S395</accession>
<dbReference type="Pfam" id="PF01529">
    <property type="entry name" value="DHHC"/>
    <property type="match status" value="1"/>
</dbReference>
<gene>
    <name evidence="12" type="ORF">PHLGIDRAFT_25690</name>
</gene>
<reference evidence="12 13" key="1">
    <citation type="journal article" date="2014" name="PLoS Genet.">
        <title>Analysis of the Phlebiopsis gigantea genome, transcriptome and secretome provides insight into its pioneer colonization strategies of wood.</title>
        <authorList>
            <person name="Hori C."/>
            <person name="Ishida T."/>
            <person name="Igarashi K."/>
            <person name="Samejima M."/>
            <person name="Suzuki H."/>
            <person name="Master E."/>
            <person name="Ferreira P."/>
            <person name="Ruiz-Duenas F.J."/>
            <person name="Held B."/>
            <person name="Canessa P."/>
            <person name="Larrondo L.F."/>
            <person name="Schmoll M."/>
            <person name="Druzhinina I.S."/>
            <person name="Kubicek C.P."/>
            <person name="Gaskell J.A."/>
            <person name="Kersten P."/>
            <person name="St John F."/>
            <person name="Glasner J."/>
            <person name="Sabat G."/>
            <person name="Splinter BonDurant S."/>
            <person name="Syed K."/>
            <person name="Yadav J."/>
            <person name="Mgbeahuruike A.C."/>
            <person name="Kovalchuk A."/>
            <person name="Asiegbu F.O."/>
            <person name="Lackner G."/>
            <person name="Hoffmeister D."/>
            <person name="Rencoret J."/>
            <person name="Gutierrez A."/>
            <person name="Sun H."/>
            <person name="Lindquist E."/>
            <person name="Barry K."/>
            <person name="Riley R."/>
            <person name="Grigoriev I.V."/>
            <person name="Henrissat B."/>
            <person name="Kues U."/>
            <person name="Berka R.M."/>
            <person name="Martinez A.T."/>
            <person name="Covert S.F."/>
            <person name="Blanchette R.A."/>
            <person name="Cullen D."/>
        </authorList>
    </citation>
    <scope>NUCLEOTIDE SEQUENCE [LARGE SCALE GENOMIC DNA]</scope>
    <source>
        <strain evidence="12 13">11061_1 CR5-6</strain>
    </source>
</reference>
<evidence type="ECO:0000313" key="12">
    <source>
        <dbReference type="EMBL" id="KIP04277.1"/>
    </source>
</evidence>
<dbReference type="PANTHER" id="PTHR12246">
    <property type="entry name" value="PALMITOYLTRANSFERASE ZDHHC16"/>
    <property type="match status" value="1"/>
</dbReference>
<keyword evidence="4 10" id="KW-1133">Transmembrane helix</keyword>
<evidence type="ECO:0000256" key="1">
    <source>
        <dbReference type="ARBA" id="ARBA00004141"/>
    </source>
</evidence>
<protein>
    <recommendedName>
        <fullName evidence="10">Palmitoyltransferase</fullName>
        <ecNumber evidence="10">2.3.1.225</ecNumber>
    </recommendedName>
</protein>
<comment type="subcellular location">
    <subcellularLocation>
        <location evidence="1">Membrane</location>
        <topology evidence="1">Multi-pass membrane protein</topology>
    </subcellularLocation>
</comment>
<evidence type="ECO:0000256" key="2">
    <source>
        <dbReference type="ARBA" id="ARBA00022679"/>
    </source>
</evidence>
<comment type="similarity">
    <text evidence="10">Belongs to the DHHC palmitoyltransferase family.</text>
</comment>
<evidence type="ECO:0000256" key="10">
    <source>
        <dbReference type="RuleBase" id="RU079119"/>
    </source>
</evidence>
<keyword evidence="7" id="KW-0449">Lipoprotein</keyword>
<dbReference type="STRING" id="745531.A0A0C3S395"/>
<feature type="transmembrane region" description="Helical" evidence="10">
    <location>
        <begin position="177"/>
        <end position="197"/>
    </location>
</feature>
<dbReference type="AlphaFoldDB" id="A0A0C3S395"/>
<evidence type="ECO:0000256" key="9">
    <source>
        <dbReference type="ARBA" id="ARBA00048048"/>
    </source>
</evidence>
<comment type="catalytic activity">
    <reaction evidence="9 10">
        <text>L-cysteinyl-[protein] + hexadecanoyl-CoA = S-hexadecanoyl-L-cysteinyl-[protein] + CoA</text>
        <dbReference type="Rhea" id="RHEA:36683"/>
        <dbReference type="Rhea" id="RHEA-COMP:10131"/>
        <dbReference type="Rhea" id="RHEA-COMP:11032"/>
        <dbReference type="ChEBI" id="CHEBI:29950"/>
        <dbReference type="ChEBI" id="CHEBI:57287"/>
        <dbReference type="ChEBI" id="CHEBI:57379"/>
        <dbReference type="ChEBI" id="CHEBI:74151"/>
        <dbReference type="EC" id="2.3.1.225"/>
    </reaction>
</comment>
<dbReference type="EMBL" id="KN840580">
    <property type="protein sequence ID" value="KIP04277.1"/>
    <property type="molecule type" value="Genomic_DNA"/>
</dbReference>
<dbReference type="PROSITE" id="PS50216">
    <property type="entry name" value="DHHC"/>
    <property type="match status" value="1"/>
</dbReference>
<sequence length="337" mass="38536">MICAKQVFRCFKRVERAGDALTGAAGPVFVLLAVVLLSVGAFCFFEIVLPTLRWPLLSAPLCVLVAANMFAHYYYVCTVPPGFVSDAPPPRGTGLLWARKRRAARNRALTGVRWSEELNVTKASISKCKRCGEVRPERAHHCRICGRCVLKYDHHCPYQHYRPGINQCVGLHNERHFVLFLLYLSLSSLCFLVLGWQHVWSALGWYDDTWNHYSPEIAFLMEYILAVVMFFAVTVMGGYHLWSIANAETTVESQDHEHYRKIAKSRGDVFVNSYDLGKLKNLELFFNVGKDGYPLYTLFLPLRIEPYTDGRSWARRQGMERHPGVHIGEELTDEDED</sequence>
<evidence type="ECO:0000256" key="3">
    <source>
        <dbReference type="ARBA" id="ARBA00022692"/>
    </source>
</evidence>
<evidence type="ECO:0000256" key="6">
    <source>
        <dbReference type="ARBA" id="ARBA00023139"/>
    </source>
</evidence>
<feature type="transmembrane region" description="Helical" evidence="10">
    <location>
        <begin position="54"/>
        <end position="75"/>
    </location>
</feature>
<evidence type="ECO:0000313" key="13">
    <source>
        <dbReference type="Proteomes" id="UP000053257"/>
    </source>
</evidence>
<dbReference type="HOGENOM" id="CLU_054274_1_0_1"/>
<feature type="domain" description="Palmitoyltransferase DHHC" evidence="11">
    <location>
        <begin position="126"/>
        <end position="254"/>
    </location>
</feature>
<feature type="transmembrane region" description="Helical" evidence="10">
    <location>
        <begin position="21"/>
        <end position="48"/>
    </location>
</feature>